<protein>
    <submittedName>
        <fullName evidence="2">Stress protein</fullName>
    </submittedName>
</protein>
<reference evidence="2 3" key="1">
    <citation type="submission" date="2017-09" db="EMBL/GenBank/DDBJ databases">
        <title>Large-scale bioinformatics analysis of Bacillus genomes uncovers conserved roles of natural products in bacterial physiology.</title>
        <authorList>
            <consortium name="Agbiome Team Llc"/>
            <person name="Bleich R.M."/>
            <person name="Grubbs K.J."/>
            <person name="Santa Maria K.C."/>
            <person name="Allen S.E."/>
            <person name="Farag S."/>
            <person name="Shank E.A."/>
            <person name="Bowers A."/>
        </authorList>
    </citation>
    <scope>NUCLEOTIDE SEQUENCE [LARGE SCALE GENOMIC DNA]</scope>
    <source>
        <strain evidence="2 3">AFS053130</strain>
    </source>
</reference>
<dbReference type="Proteomes" id="UP000222054">
    <property type="component" value="Unassembled WGS sequence"/>
</dbReference>
<accession>A0A2B9D626</accession>
<keyword evidence="1" id="KW-0812">Transmembrane</keyword>
<proteinExistence type="predicted"/>
<dbReference type="AlphaFoldDB" id="A0A2B9D626"/>
<feature type="transmembrane region" description="Helical" evidence="1">
    <location>
        <begin position="13"/>
        <end position="35"/>
    </location>
</feature>
<name>A0A2B9D626_BACCE</name>
<gene>
    <name evidence="2" type="ORF">CN958_27290</name>
</gene>
<evidence type="ECO:0000313" key="3">
    <source>
        <dbReference type="Proteomes" id="UP000222054"/>
    </source>
</evidence>
<comment type="caution">
    <text evidence="2">The sequence shown here is derived from an EMBL/GenBank/DDBJ whole genome shotgun (WGS) entry which is preliminary data.</text>
</comment>
<dbReference type="RefSeq" id="WP_098779269.1">
    <property type="nucleotide sequence ID" value="NZ_NUHO01000210.1"/>
</dbReference>
<keyword evidence="1" id="KW-1133">Transmembrane helix</keyword>
<sequence>MEAALRNKKIIEYIGWGLGILIGSVLLFFALLWFVGGKAPATVFKTVTVDEIINEFNKAGLDAKDPTDLPQKEFGNIREEGKRILVPHLGKDQGGRIYKFKNKEDLEKAKKYYDELGNTSPILFSHTYAKGKYLLQMSGQMKDDEFNNYKIVMDNLIK</sequence>
<evidence type="ECO:0000256" key="1">
    <source>
        <dbReference type="SAM" id="Phobius"/>
    </source>
</evidence>
<evidence type="ECO:0000313" key="2">
    <source>
        <dbReference type="EMBL" id="PGM88138.1"/>
    </source>
</evidence>
<dbReference type="EMBL" id="NUHO01000210">
    <property type="protein sequence ID" value="PGM88138.1"/>
    <property type="molecule type" value="Genomic_DNA"/>
</dbReference>
<keyword evidence="1" id="KW-0472">Membrane</keyword>
<organism evidence="2 3">
    <name type="scientific">Bacillus cereus</name>
    <dbReference type="NCBI Taxonomy" id="1396"/>
    <lineage>
        <taxon>Bacteria</taxon>
        <taxon>Bacillati</taxon>
        <taxon>Bacillota</taxon>
        <taxon>Bacilli</taxon>
        <taxon>Bacillales</taxon>
        <taxon>Bacillaceae</taxon>
        <taxon>Bacillus</taxon>
        <taxon>Bacillus cereus group</taxon>
    </lineage>
</organism>